<evidence type="ECO:0008006" key="4">
    <source>
        <dbReference type="Google" id="ProtNLM"/>
    </source>
</evidence>
<dbReference type="Proteomes" id="UP000541535">
    <property type="component" value="Unassembled WGS sequence"/>
</dbReference>
<sequence>MQLAHTLRAGSAGLSLLLCSALAQGQQEERSITDLAAELAAVKQQLAEQRALLKALKTEMEQLQAMRPAASAAELESRRGAGGPYLQAGSAGQGASAQAPTQGAQAPAIAAAPSARRDAAQEGGAVGKAPERDSRPPEVAPIFEAPGVLTPKGHYVLEPSVQFGYSSSNRVALVGYTIIPAILIGLVDVREIKRNTFTAALTGRYGINSRTEIEMRVPYVYRSDSTVSREIFTGTSVERVFETSGRAIGDVEVALRRQLNDGGADKPFYVAGLRVKSRTGRDPFEVVTDCSQRCVGQNASGTGLPLTLPTGSGFYAVQPSLTWLFPSDPAIFFGSVSYLHNFKRKNVTRRILNGESEALGTVAPGAVIGANFGIGLALNEKASLSLGYDHQSVARTRQNGQAVPGSVRTQLGTLLMGFTYRFNEKRSVNISVGAGLTRDTPDVSLSIRVPMNF</sequence>
<dbReference type="EMBL" id="JACHXD010000003">
    <property type="protein sequence ID" value="MBB3118156.1"/>
    <property type="molecule type" value="Genomic_DNA"/>
</dbReference>
<evidence type="ECO:0000256" key="1">
    <source>
        <dbReference type="SAM" id="MobiDB-lite"/>
    </source>
</evidence>
<gene>
    <name evidence="2" type="ORF">FHS03_001187</name>
</gene>
<proteinExistence type="predicted"/>
<reference evidence="2 3" key="1">
    <citation type="submission" date="2020-08" db="EMBL/GenBank/DDBJ databases">
        <title>Genomic Encyclopedia of Type Strains, Phase III (KMG-III): the genomes of soil and plant-associated and newly described type strains.</title>
        <authorList>
            <person name="Whitman W."/>
        </authorList>
    </citation>
    <scope>NUCLEOTIDE SEQUENCE [LARGE SCALE GENOMIC DNA]</scope>
    <source>
        <strain evidence="2 3">CECT 8897</strain>
    </source>
</reference>
<dbReference type="AlphaFoldDB" id="A0A7W5B7U4"/>
<organism evidence="2 3">
    <name type="scientific">Pseudoduganella violacea</name>
    <dbReference type="NCBI Taxonomy" id="1715466"/>
    <lineage>
        <taxon>Bacteria</taxon>
        <taxon>Pseudomonadati</taxon>
        <taxon>Pseudomonadota</taxon>
        <taxon>Betaproteobacteria</taxon>
        <taxon>Burkholderiales</taxon>
        <taxon>Oxalobacteraceae</taxon>
        <taxon>Telluria group</taxon>
        <taxon>Pseudoduganella</taxon>
    </lineage>
</organism>
<feature type="compositionally biased region" description="Low complexity" evidence="1">
    <location>
        <begin position="87"/>
        <end position="114"/>
    </location>
</feature>
<dbReference type="RefSeq" id="WP_183440114.1">
    <property type="nucleotide sequence ID" value="NZ_JACHXD010000003.1"/>
</dbReference>
<protein>
    <recommendedName>
        <fullName evidence="4">Acetate kinase</fullName>
    </recommendedName>
</protein>
<feature type="region of interest" description="Disordered" evidence="1">
    <location>
        <begin position="69"/>
        <end position="141"/>
    </location>
</feature>
<keyword evidence="3" id="KW-1185">Reference proteome</keyword>
<accession>A0A7W5B7U4</accession>
<comment type="caution">
    <text evidence="2">The sequence shown here is derived from an EMBL/GenBank/DDBJ whole genome shotgun (WGS) entry which is preliminary data.</text>
</comment>
<evidence type="ECO:0000313" key="2">
    <source>
        <dbReference type="EMBL" id="MBB3118156.1"/>
    </source>
</evidence>
<name>A0A7W5B7U4_9BURK</name>
<evidence type="ECO:0000313" key="3">
    <source>
        <dbReference type="Proteomes" id="UP000541535"/>
    </source>
</evidence>